<evidence type="ECO:0000313" key="2">
    <source>
        <dbReference type="EMBL" id="GFZ62976.1"/>
    </source>
</evidence>
<reference evidence="2" key="1">
    <citation type="submission" date="2020-09" db="EMBL/GenBank/DDBJ databases">
        <title>Pseudomonas syringae pv. eriobotryae genome sequence causing loquat canker disease.</title>
        <authorList>
            <person name="Fukuda S."/>
            <person name="Tashiro H."/>
            <person name="Nagano Y."/>
        </authorList>
    </citation>
    <scope>NUCLEOTIDE SEQUENCE</scope>
    <source>
        <strain evidence="2">AM001</strain>
    </source>
</reference>
<protein>
    <recommendedName>
        <fullName evidence="1">DUF4427 domain-containing protein</fullName>
    </recommendedName>
</protein>
<evidence type="ECO:0000259" key="1">
    <source>
        <dbReference type="Pfam" id="PF14468"/>
    </source>
</evidence>
<organism evidence="2 3">
    <name type="scientific">Pseudomonas amygdali pv. eriobotryae</name>
    <dbReference type="NCBI Taxonomy" id="129137"/>
    <lineage>
        <taxon>Bacteria</taxon>
        <taxon>Pseudomonadati</taxon>
        <taxon>Pseudomonadota</taxon>
        <taxon>Gammaproteobacteria</taxon>
        <taxon>Pseudomonadales</taxon>
        <taxon>Pseudomonadaceae</taxon>
        <taxon>Pseudomonas</taxon>
        <taxon>Pseudomonas amygdali</taxon>
    </lineage>
</organism>
<accession>A0A9P3EEY7</accession>
<evidence type="ECO:0000313" key="3">
    <source>
        <dbReference type="Proteomes" id="UP000630864"/>
    </source>
</evidence>
<dbReference type="EMBL" id="BMZW01000058">
    <property type="protein sequence ID" value="GFZ62976.1"/>
    <property type="molecule type" value="Genomic_DNA"/>
</dbReference>
<comment type="caution">
    <text evidence="2">The sequence shown here is derived from an EMBL/GenBank/DDBJ whole genome shotgun (WGS) entry which is preliminary data.</text>
</comment>
<dbReference type="Proteomes" id="UP000630864">
    <property type="component" value="Unassembled WGS sequence"/>
</dbReference>
<proteinExistence type="predicted"/>
<sequence>MRKKVDQKMAPRVVHYFRNVDLTSKSRPEFIPEAFPLNCEYGDDQWSAGFLLRAAVRFQHIWATYGVREGYRTIDSPQPAVCFSGFNLADLIAVRDGFSPRSESTTQYALTFPLNVAQKGGIRPVVEREAGHSGSPTGGSEPEWRWLHTGNYKRRIERIESSGWEGNTIPGLKLSQKKWAGIGVVVPDMESARALQYDILSLIDRKIISITHFDHILVCDKLPDSLEGLSENEVNSAFANACYDFKSCLNVGILAPLIWPFDFGSRVLLYDGPVRREPVVEKGGCWLWFEDNTHEYVRALVMAGRVKVNKQGRYLASLDELENLKELRVREDVALKLGLELYKDFGIRSSYFSVLNSQSFDDVPSFSGDLCATGYYVVDPDFSDDIFAIEVGGD</sequence>
<name>A0A9P3EEY7_PSEA0</name>
<gene>
    <name evidence="2" type="ORF">PSE10A_54870</name>
</gene>
<dbReference type="Pfam" id="PF14468">
    <property type="entry name" value="DUF4427"/>
    <property type="match status" value="1"/>
</dbReference>
<dbReference type="AlphaFoldDB" id="A0A9P3EEY7"/>
<dbReference type="RefSeq" id="WP_223285766.1">
    <property type="nucleotide sequence ID" value="NZ_BMZW01000058.1"/>
</dbReference>
<dbReference type="InterPro" id="IPR025216">
    <property type="entry name" value="DUF4427"/>
</dbReference>
<feature type="domain" description="DUF4427" evidence="1">
    <location>
        <begin position="277"/>
        <end position="370"/>
    </location>
</feature>